<dbReference type="AlphaFoldDB" id="A0A2P5FWZ1"/>
<evidence type="ECO:0000313" key="2">
    <source>
        <dbReference type="EMBL" id="POO02323.1"/>
    </source>
</evidence>
<organism evidence="2 3">
    <name type="scientific">Trema orientale</name>
    <name type="common">Charcoal tree</name>
    <name type="synonym">Celtis orientalis</name>
    <dbReference type="NCBI Taxonomy" id="63057"/>
    <lineage>
        <taxon>Eukaryota</taxon>
        <taxon>Viridiplantae</taxon>
        <taxon>Streptophyta</taxon>
        <taxon>Embryophyta</taxon>
        <taxon>Tracheophyta</taxon>
        <taxon>Spermatophyta</taxon>
        <taxon>Magnoliopsida</taxon>
        <taxon>eudicotyledons</taxon>
        <taxon>Gunneridae</taxon>
        <taxon>Pentapetalae</taxon>
        <taxon>rosids</taxon>
        <taxon>fabids</taxon>
        <taxon>Rosales</taxon>
        <taxon>Cannabaceae</taxon>
        <taxon>Trema</taxon>
    </lineage>
</organism>
<evidence type="ECO:0008006" key="4">
    <source>
        <dbReference type="Google" id="ProtNLM"/>
    </source>
</evidence>
<evidence type="ECO:0000313" key="3">
    <source>
        <dbReference type="Proteomes" id="UP000237000"/>
    </source>
</evidence>
<keyword evidence="3" id="KW-1185">Reference proteome</keyword>
<name>A0A2P5FWZ1_TREOI</name>
<dbReference type="Proteomes" id="UP000237000">
    <property type="component" value="Unassembled WGS sequence"/>
</dbReference>
<keyword evidence="1" id="KW-1133">Transmembrane helix</keyword>
<sequence>MTATDGRVHYQTTTTGNGAADHDFATCRGKIPLFATICFLAWPASLTWVIITTVHKSHTPELPDFSLVSVSTTVRHILESKHHVTMDMNVSFRVHNPNKASMAFQGMKALAFQGGDPDVLPGGLSINGATTDDFEQLGARRSTKWFTLHNTTAAIDAWVDSEGESGKSSGKSLGLRFELRGDALYKGKSNWSKQKIPITVACDEVDVLFSSNINNVTSNATRAVAFEPMECHVYGLWGEVRNKIDYATAAGLSVLGVDSLACLMLIVFALIILPVRIEQ</sequence>
<gene>
    <name evidence="2" type="ORF">TorRG33x02_021070</name>
</gene>
<accession>A0A2P5FWZ1</accession>
<keyword evidence="1" id="KW-0472">Membrane</keyword>
<evidence type="ECO:0000256" key="1">
    <source>
        <dbReference type="SAM" id="Phobius"/>
    </source>
</evidence>
<protein>
    <recommendedName>
        <fullName evidence="4">Late embryogenesis abundant protein LEA-2 subgroup domain-containing protein</fullName>
    </recommendedName>
</protein>
<dbReference type="InParanoid" id="A0A2P5FWZ1"/>
<feature type="non-terminal residue" evidence="2">
    <location>
        <position position="279"/>
    </location>
</feature>
<comment type="caution">
    <text evidence="2">The sequence shown here is derived from an EMBL/GenBank/DDBJ whole genome shotgun (WGS) entry which is preliminary data.</text>
</comment>
<dbReference type="EMBL" id="JXTC01000005">
    <property type="protein sequence ID" value="POO02323.1"/>
    <property type="molecule type" value="Genomic_DNA"/>
</dbReference>
<feature type="transmembrane region" description="Helical" evidence="1">
    <location>
        <begin position="250"/>
        <end position="273"/>
    </location>
</feature>
<keyword evidence="1" id="KW-0812">Transmembrane</keyword>
<proteinExistence type="predicted"/>
<reference evidence="3" key="1">
    <citation type="submission" date="2016-06" db="EMBL/GenBank/DDBJ databases">
        <title>Parallel loss of symbiosis genes in relatives of nitrogen-fixing non-legume Parasponia.</title>
        <authorList>
            <person name="Van Velzen R."/>
            <person name="Holmer R."/>
            <person name="Bu F."/>
            <person name="Rutten L."/>
            <person name="Van Zeijl A."/>
            <person name="Liu W."/>
            <person name="Santuari L."/>
            <person name="Cao Q."/>
            <person name="Sharma T."/>
            <person name="Shen D."/>
            <person name="Roswanjaya Y."/>
            <person name="Wardhani T."/>
            <person name="Kalhor M.S."/>
            <person name="Jansen J."/>
            <person name="Van den Hoogen J."/>
            <person name="Gungor B."/>
            <person name="Hartog M."/>
            <person name="Hontelez J."/>
            <person name="Verver J."/>
            <person name="Yang W.-C."/>
            <person name="Schijlen E."/>
            <person name="Repin R."/>
            <person name="Schilthuizen M."/>
            <person name="Schranz E."/>
            <person name="Heidstra R."/>
            <person name="Miyata K."/>
            <person name="Fedorova E."/>
            <person name="Kohlen W."/>
            <person name="Bisseling T."/>
            <person name="Smit S."/>
            <person name="Geurts R."/>
        </authorList>
    </citation>
    <scope>NUCLEOTIDE SEQUENCE [LARGE SCALE GENOMIC DNA]</scope>
    <source>
        <strain evidence="3">cv. RG33-2</strain>
    </source>
</reference>